<name>A0A6J5DWQ2_9BURK</name>
<dbReference type="PROSITE" id="PS50005">
    <property type="entry name" value="TPR"/>
    <property type="match status" value="2"/>
</dbReference>
<evidence type="ECO:0000256" key="5">
    <source>
        <dbReference type="ARBA" id="ARBA00022679"/>
    </source>
</evidence>
<dbReference type="Gene3D" id="1.25.40.10">
    <property type="entry name" value="Tetratricopeptide repeat domain"/>
    <property type="match status" value="2"/>
</dbReference>
<dbReference type="Proteomes" id="UP000494330">
    <property type="component" value="Unassembled WGS sequence"/>
</dbReference>
<evidence type="ECO:0000256" key="4">
    <source>
        <dbReference type="ARBA" id="ARBA00022676"/>
    </source>
</evidence>
<dbReference type="Pfam" id="PF13844">
    <property type="entry name" value="Glyco_transf_41"/>
    <property type="match status" value="2"/>
</dbReference>
<feature type="domain" description="O-GlcNAc transferase C-terminal" evidence="9">
    <location>
        <begin position="353"/>
        <end position="548"/>
    </location>
</feature>
<keyword evidence="11" id="KW-1185">Reference proteome</keyword>
<dbReference type="InterPro" id="IPR011990">
    <property type="entry name" value="TPR-like_helical_dom_sf"/>
</dbReference>
<dbReference type="EC" id="2.4.1.255" evidence="3"/>
<evidence type="ECO:0000259" key="9">
    <source>
        <dbReference type="Pfam" id="PF13844"/>
    </source>
</evidence>
<dbReference type="RefSeq" id="WP_031397035.1">
    <property type="nucleotide sequence ID" value="NZ_CABVQD010000010.1"/>
</dbReference>
<evidence type="ECO:0000313" key="10">
    <source>
        <dbReference type="EMBL" id="VWB72596.1"/>
    </source>
</evidence>
<organism evidence="10 11">
    <name type="scientific">Burkholderia paludis</name>
    <dbReference type="NCBI Taxonomy" id="1506587"/>
    <lineage>
        <taxon>Bacteria</taxon>
        <taxon>Pseudomonadati</taxon>
        <taxon>Pseudomonadota</taxon>
        <taxon>Betaproteobacteria</taxon>
        <taxon>Burkholderiales</taxon>
        <taxon>Burkholderiaceae</taxon>
        <taxon>Burkholderia</taxon>
        <taxon>Burkholderia cepacia complex</taxon>
    </lineage>
</organism>
<evidence type="ECO:0000256" key="7">
    <source>
        <dbReference type="ARBA" id="ARBA00022803"/>
    </source>
</evidence>
<evidence type="ECO:0000256" key="6">
    <source>
        <dbReference type="ARBA" id="ARBA00022737"/>
    </source>
</evidence>
<evidence type="ECO:0000256" key="2">
    <source>
        <dbReference type="ARBA" id="ARBA00005386"/>
    </source>
</evidence>
<dbReference type="GO" id="GO:0097363">
    <property type="term" value="F:protein O-acetylglucosaminyltransferase activity"/>
    <property type="evidence" value="ECO:0007669"/>
    <property type="project" value="UniProtKB-EC"/>
</dbReference>
<dbReference type="InterPro" id="IPR051939">
    <property type="entry name" value="Glycosyltr_41/O-GlcNAc_trsf"/>
</dbReference>
<accession>A0A6J5DWQ2</accession>
<reference evidence="10 11" key="1">
    <citation type="submission" date="2019-09" db="EMBL/GenBank/DDBJ databases">
        <authorList>
            <person name="Depoorter E."/>
        </authorList>
    </citation>
    <scope>NUCLEOTIDE SEQUENCE [LARGE SCALE GENOMIC DNA]</scope>
    <source>
        <strain evidence="10">LMG 30113</strain>
    </source>
</reference>
<evidence type="ECO:0000256" key="1">
    <source>
        <dbReference type="ARBA" id="ARBA00004922"/>
    </source>
</evidence>
<dbReference type="Pfam" id="PF13432">
    <property type="entry name" value="TPR_16"/>
    <property type="match status" value="1"/>
</dbReference>
<dbReference type="SMART" id="SM00028">
    <property type="entry name" value="TPR"/>
    <property type="match status" value="4"/>
</dbReference>
<feature type="domain" description="O-GlcNAc transferase C-terminal" evidence="9">
    <location>
        <begin position="573"/>
        <end position="739"/>
    </location>
</feature>
<comment type="pathway">
    <text evidence="1">Protein modification; protein glycosylation.</text>
</comment>
<keyword evidence="6" id="KW-0677">Repeat</keyword>
<keyword evidence="7 8" id="KW-0802">TPR repeat</keyword>
<evidence type="ECO:0000256" key="8">
    <source>
        <dbReference type="PROSITE-ProRule" id="PRU00339"/>
    </source>
</evidence>
<comment type="similarity">
    <text evidence="2">Belongs to the glycosyltransferase 41 family. O-GlcNAc transferase subfamily.</text>
</comment>
<feature type="repeat" description="TPR" evidence="8">
    <location>
        <begin position="56"/>
        <end position="89"/>
    </location>
</feature>
<dbReference type="SUPFAM" id="SSF48452">
    <property type="entry name" value="TPR-like"/>
    <property type="match status" value="1"/>
</dbReference>
<sequence>MLPSELPAPAALTPEQQLAQDIALVMDSALERQHSGAFEDARALYEAVLDAMPAHADAHYNLAVLLVDTDRPADAVPHFEAAIGANPANGYYWVSYIHALHRSGQTAAAWVAVEIAQQRGIRGPALDGLIGQMASPDIVLATAAIAVAPSGIDTAIVLETAAGPADPAGRQGNAKSARRPNQALLQKHAALFDKNKHAEATALARQLVADYPEEGACWRALSASLHREGRFVEMIEAGFRTVELLPDEVLVRILLADTLRAVNRHTEAHAQCRRLLEIQPDHPEGLRIHGLVLFAMRRTEEALAACRRAVELAPGAAAPMSTLGFVLLEQGATQEAVGWLRRAIEINPTDSITHSSMLFCIAHSSDFDPQALVAEHRKFGQRYDNHKRKRAAVFSNPRDPARKLQVGFVSGDLFSHAVASYAVPVIEHLAADPGIAMHFYHNHFEEDQTSDRFKAHATTWRNVAGMSDPAFLERVRNDHIDIVIDLSGHTGRNRLVALAQRAAPVQASWIGYPATTGLGAMDYYLTDRFVAPHGAFDDQFVEQIVRLPAIAPFMPPQNCPPVNGLPALHNGYTTYASFNRLNKLSPHVVEVWARVLHADPTARMALGAISNDRDQDQLIEWFSAAGIDIGRLTFHRRSNIPVYMQQHHGVDLCLDTFPYTGSTTTLNGLWMGVPTVTIPGATMAGRGSAGWLQHVGLDAYIAADEDDFVAKALALGRDTAALQTLRAGLRARCAESAAFRPAVVAAGLSSALRTMWTRWCGNEPVTAFDTPLFEDATPARASAEA</sequence>
<evidence type="ECO:0000313" key="11">
    <source>
        <dbReference type="Proteomes" id="UP000494330"/>
    </source>
</evidence>
<dbReference type="Gene3D" id="3.40.50.11380">
    <property type="match status" value="1"/>
</dbReference>
<keyword evidence="5" id="KW-0808">Transferase</keyword>
<dbReference type="InterPro" id="IPR029489">
    <property type="entry name" value="OGT/SEC/SPY_C"/>
</dbReference>
<keyword evidence="4" id="KW-0328">Glycosyltransferase</keyword>
<dbReference type="InterPro" id="IPR019734">
    <property type="entry name" value="TPR_rpt"/>
</dbReference>
<proteinExistence type="inferred from homology"/>
<dbReference type="EMBL" id="CABVQD010000010">
    <property type="protein sequence ID" value="VWB72596.1"/>
    <property type="molecule type" value="Genomic_DNA"/>
</dbReference>
<feature type="repeat" description="TPR" evidence="8">
    <location>
        <begin position="317"/>
        <end position="350"/>
    </location>
</feature>
<dbReference type="AlphaFoldDB" id="A0A6J5DWQ2"/>
<dbReference type="PANTHER" id="PTHR44835">
    <property type="entry name" value="UDP-N-ACETYLGLUCOSAMINE--PEPTIDE N-ACETYLGLUCOSAMINYLTRANSFERASE SPINDLY-RELATED"/>
    <property type="match status" value="1"/>
</dbReference>
<gene>
    <name evidence="10" type="ORF">BPA30113_03278</name>
</gene>
<dbReference type="Pfam" id="PF14559">
    <property type="entry name" value="TPR_19"/>
    <property type="match status" value="1"/>
</dbReference>
<protein>
    <recommendedName>
        <fullName evidence="3">protein O-GlcNAc transferase</fullName>
        <ecNumber evidence="3">2.4.1.255</ecNumber>
    </recommendedName>
</protein>
<dbReference type="PANTHER" id="PTHR44835:SF1">
    <property type="entry name" value="PROTEIN O-GLCNAC TRANSFERASE"/>
    <property type="match status" value="1"/>
</dbReference>
<dbReference type="Gene3D" id="3.40.50.2000">
    <property type="entry name" value="Glycogen Phosphorylase B"/>
    <property type="match status" value="1"/>
</dbReference>
<evidence type="ECO:0000256" key="3">
    <source>
        <dbReference type="ARBA" id="ARBA00011970"/>
    </source>
</evidence>